<name>A0A0K0E8U2_STRER</name>
<dbReference type="GO" id="GO:0070876">
    <property type="term" value="C:SOSS complex"/>
    <property type="evidence" value="ECO:0007669"/>
    <property type="project" value="TreeGrafter"/>
</dbReference>
<dbReference type="Gene3D" id="2.40.50.140">
    <property type="entry name" value="Nucleic acid-binding proteins"/>
    <property type="match status" value="1"/>
</dbReference>
<dbReference type="InterPro" id="IPR012340">
    <property type="entry name" value="NA-bd_OB-fold"/>
</dbReference>
<organism evidence="4">
    <name type="scientific">Strongyloides stercoralis</name>
    <name type="common">Threadworm</name>
    <dbReference type="NCBI Taxonomy" id="6248"/>
    <lineage>
        <taxon>Eukaryota</taxon>
        <taxon>Metazoa</taxon>
        <taxon>Ecdysozoa</taxon>
        <taxon>Nematoda</taxon>
        <taxon>Chromadorea</taxon>
        <taxon>Rhabditida</taxon>
        <taxon>Tylenchina</taxon>
        <taxon>Panagrolaimomorpha</taxon>
        <taxon>Strongyloidoidea</taxon>
        <taxon>Strongyloididae</taxon>
        <taxon>Strongyloides</taxon>
    </lineage>
</organism>
<protein>
    <submittedName>
        <fullName evidence="4 5">OB domain-containing protein</fullName>
    </submittedName>
</protein>
<reference evidence="4" key="1">
    <citation type="submission" date="2015-08" db="UniProtKB">
        <authorList>
            <consortium name="WormBaseParasite"/>
        </authorList>
    </citation>
    <scope>IDENTIFICATION</scope>
</reference>
<sequence>MVNGDNKIGYLLSTKIIPIASLVPQMPPVNLEFMVIEKGEIQTAPNKRIFVVVKIADKTGSCQLTIWNEFAEFVRIGDVCRLADGLVQVYKGKLSVTCGKNSTIMKVGEFFLVISEHPDISVYREDYRQYGKEIANSQANFN</sequence>
<dbReference type="Proteomes" id="UP000035681">
    <property type="component" value="Unplaced"/>
</dbReference>
<keyword evidence="1" id="KW-0238">DNA-binding</keyword>
<dbReference type="GO" id="GO:0010212">
    <property type="term" value="P:response to ionizing radiation"/>
    <property type="evidence" value="ECO:0007669"/>
    <property type="project" value="TreeGrafter"/>
</dbReference>
<proteinExistence type="predicted"/>
<dbReference type="Pfam" id="PF01336">
    <property type="entry name" value="tRNA_anti-codon"/>
    <property type="match status" value="1"/>
</dbReference>
<dbReference type="WBParaSite" id="TCONS_00001111.p1">
    <property type="protein sequence ID" value="TCONS_00001111.p1"/>
    <property type="gene ID" value="XLOC_001042"/>
</dbReference>
<dbReference type="InterPro" id="IPR051231">
    <property type="entry name" value="SOSS-B"/>
</dbReference>
<keyword evidence="3" id="KW-1185">Reference proteome</keyword>
<dbReference type="GO" id="GO:0000724">
    <property type="term" value="P:double-strand break repair via homologous recombination"/>
    <property type="evidence" value="ECO:0007669"/>
    <property type="project" value="TreeGrafter"/>
</dbReference>
<dbReference type="STRING" id="6248.A0A0K0E8U2"/>
<dbReference type="PANTHER" id="PTHR13356:SF0">
    <property type="entry name" value="SOSS COMPLEX SUBUNIT B HOMOLOG"/>
    <property type="match status" value="1"/>
</dbReference>
<dbReference type="AlphaFoldDB" id="A0A0K0E8U2"/>
<evidence type="ECO:0000259" key="2">
    <source>
        <dbReference type="Pfam" id="PF01336"/>
    </source>
</evidence>
<dbReference type="InterPro" id="IPR004365">
    <property type="entry name" value="NA-bd_OB_tRNA"/>
</dbReference>
<evidence type="ECO:0000313" key="5">
    <source>
        <dbReference type="WBParaSite" id="TCONS_00001111.p1"/>
    </source>
</evidence>
<feature type="domain" description="OB" evidence="2">
    <location>
        <begin position="38"/>
        <end position="98"/>
    </location>
</feature>
<evidence type="ECO:0000313" key="4">
    <source>
        <dbReference type="WBParaSite" id="SSTP_0000592500.1"/>
    </source>
</evidence>
<dbReference type="PANTHER" id="PTHR13356">
    <property type="entry name" value="OB FOLD NUCLEIC ACID BINDING PROTEIN-RELATED"/>
    <property type="match status" value="1"/>
</dbReference>
<accession>A0A0K0E8U2</accession>
<dbReference type="CDD" id="cd04491">
    <property type="entry name" value="SoSSB_OBF"/>
    <property type="match status" value="1"/>
</dbReference>
<evidence type="ECO:0000256" key="1">
    <source>
        <dbReference type="ARBA" id="ARBA00023125"/>
    </source>
</evidence>
<evidence type="ECO:0000313" key="3">
    <source>
        <dbReference type="Proteomes" id="UP000035681"/>
    </source>
</evidence>
<dbReference type="GO" id="GO:0044818">
    <property type="term" value="P:mitotic G2/M transition checkpoint"/>
    <property type="evidence" value="ECO:0007669"/>
    <property type="project" value="TreeGrafter"/>
</dbReference>
<dbReference type="SUPFAM" id="SSF50249">
    <property type="entry name" value="Nucleic acid-binding proteins"/>
    <property type="match status" value="1"/>
</dbReference>
<dbReference type="WBParaSite" id="SSTP_0000592500.1">
    <property type="protein sequence ID" value="SSTP_0000592500.1"/>
    <property type="gene ID" value="SSTP_0000592500"/>
</dbReference>
<dbReference type="GO" id="GO:0003677">
    <property type="term" value="F:DNA binding"/>
    <property type="evidence" value="ECO:0007669"/>
    <property type="project" value="UniProtKB-KW"/>
</dbReference>